<evidence type="ECO:0000256" key="2">
    <source>
        <dbReference type="SAM" id="Phobius"/>
    </source>
</evidence>
<evidence type="ECO:0000313" key="3">
    <source>
        <dbReference type="EMBL" id="MDA0161871.1"/>
    </source>
</evidence>
<dbReference type="PANTHER" id="PTHR23542:SF1">
    <property type="entry name" value="MAJOR FACILITATOR SUPERFAMILY (MFS) PROFILE DOMAIN-CONTAINING PROTEIN"/>
    <property type="match status" value="1"/>
</dbReference>
<dbReference type="Proteomes" id="UP001149140">
    <property type="component" value="Unassembled WGS sequence"/>
</dbReference>
<feature type="transmembrane region" description="Helical" evidence="2">
    <location>
        <begin position="52"/>
        <end position="76"/>
    </location>
</feature>
<name>A0A9X3MRW0_9ACTN</name>
<feature type="transmembrane region" description="Helical" evidence="2">
    <location>
        <begin position="168"/>
        <end position="187"/>
    </location>
</feature>
<feature type="compositionally biased region" description="Basic and acidic residues" evidence="1">
    <location>
        <begin position="1"/>
        <end position="22"/>
    </location>
</feature>
<evidence type="ECO:0000256" key="1">
    <source>
        <dbReference type="SAM" id="MobiDB-lite"/>
    </source>
</evidence>
<reference evidence="3" key="1">
    <citation type="submission" date="2022-10" db="EMBL/GenBank/DDBJ databases">
        <title>The WGS of Solirubrobacter ginsenosidimutans DSM 21036.</title>
        <authorList>
            <person name="Jiang Z."/>
        </authorList>
    </citation>
    <scope>NUCLEOTIDE SEQUENCE</scope>
    <source>
        <strain evidence="3">DSM 21036</strain>
    </source>
</reference>
<feature type="region of interest" description="Disordered" evidence="1">
    <location>
        <begin position="1"/>
        <end position="42"/>
    </location>
</feature>
<feature type="non-terminal residue" evidence="3">
    <location>
        <position position="1"/>
    </location>
</feature>
<organism evidence="3 4">
    <name type="scientific">Solirubrobacter ginsenosidimutans</name>
    <dbReference type="NCBI Taxonomy" id="490573"/>
    <lineage>
        <taxon>Bacteria</taxon>
        <taxon>Bacillati</taxon>
        <taxon>Actinomycetota</taxon>
        <taxon>Thermoleophilia</taxon>
        <taxon>Solirubrobacterales</taxon>
        <taxon>Solirubrobacteraceae</taxon>
        <taxon>Solirubrobacter</taxon>
    </lineage>
</organism>
<dbReference type="PANTHER" id="PTHR23542">
    <property type="match status" value="1"/>
</dbReference>
<keyword evidence="2" id="KW-0812">Transmembrane</keyword>
<feature type="compositionally biased region" description="Gly residues" evidence="1">
    <location>
        <begin position="26"/>
        <end position="40"/>
    </location>
</feature>
<dbReference type="SUPFAM" id="SSF103473">
    <property type="entry name" value="MFS general substrate transporter"/>
    <property type="match status" value="1"/>
</dbReference>
<keyword evidence="2" id="KW-1133">Transmembrane helix</keyword>
<keyword evidence="2" id="KW-0472">Membrane</keyword>
<evidence type="ECO:0008006" key="5">
    <source>
        <dbReference type="Google" id="ProtNLM"/>
    </source>
</evidence>
<dbReference type="EMBL" id="JAPDOD010000014">
    <property type="protein sequence ID" value="MDA0161871.1"/>
    <property type="molecule type" value="Genomic_DNA"/>
</dbReference>
<gene>
    <name evidence="3" type="ORF">OM076_16475</name>
</gene>
<feature type="transmembrane region" description="Helical" evidence="2">
    <location>
        <begin position="82"/>
        <end position="101"/>
    </location>
</feature>
<feature type="transmembrane region" description="Helical" evidence="2">
    <location>
        <begin position="138"/>
        <end position="156"/>
    </location>
</feature>
<evidence type="ECO:0000313" key="4">
    <source>
        <dbReference type="Proteomes" id="UP001149140"/>
    </source>
</evidence>
<protein>
    <recommendedName>
        <fullName evidence="5">MFS transporter</fullName>
    </recommendedName>
</protein>
<dbReference type="Gene3D" id="1.20.1250.20">
    <property type="entry name" value="MFS general substrate transporter like domains"/>
    <property type="match status" value="1"/>
</dbReference>
<proteinExistence type="predicted"/>
<feature type="transmembrane region" description="Helical" evidence="2">
    <location>
        <begin position="193"/>
        <end position="212"/>
    </location>
</feature>
<sequence>DEGRRGDVARGGDEGRRGDVARGGDAARGGDVGRGGGSTRGGALRSSALRTLVLVMGAVGAIFGATEIGVTTAAGALGNTAAAGPLLGVWGMGSLLGGVWLARRGGVAPLRPLLVALALGHAALAAGSFNVFVLAGVLLLAGAAIAPTYAVVSSLVENAAPAGTVTEAFAWLATAVSVGAALGSALAGSIAEAVGPTAVFALAGAAGLAALATASRGRAATGAVVA</sequence>
<dbReference type="InterPro" id="IPR036259">
    <property type="entry name" value="MFS_trans_sf"/>
</dbReference>
<accession>A0A9X3MRW0</accession>
<keyword evidence="4" id="KW-1185">Reference proteome</keyword>
<dbReference type="AlphaFoldDB" id="A0A9X3MRW0"/>
<feature type="transmembrane region" description="Helical" evidence="2">
    <location>
        <begin position="113"/>
        <end position="132"/>
    </location>
</feature>
<comment type="caution">
    <text evidence="3">The sequence shown here is derived from an EMBL/GenBank/DDBJ whole genome shotgun (WGS) entry which is preliminary data.</text>
</comment>